<name>A0A4P7NDZ7_PYROR</name>
<sequence length="78" mass="8201">MPSESSSQKDSRTSAQRGSKSSNSSTKAQRGSASGSQHGQTQETGGSSSQDHSGAKVPAKVFYSEQDFAHIGAQFYDE</sequence>
<dbReference type="AlphaFoldDB" id="A0A4P7NDZ7"/>
<reference evidence="2 3" key="1">
    <citation type="journal article" date="2019" name="Mol. Biol. Evol.">
        <title>Blast fungal genomes show frequent chromosomal changes, gene gains and losses, and effector gene turnover.</title>
        <authorList>
            <person name="Gomez Luciano L.B."/>
            <person name="Jason Tsai I."/>
            <person name="Chuma I."/>
            <person name="Tosa Y."/>
            <person name="Chen Y.H."/>
            <person name="Li J.Y."/>
            <person name="Li M.Y."/>
            <person name="Jade Lu M.Y."/>
            <person name="Nakayashiki H."/>
            <person name="Li W.H."/>
        </authorList>
    </citation>
    <scope>NUCLEOTIDE SEQUENCE [LARGE SCALE GENOMIC DNA]</scope>
    <source>
        <strain evidence="2">MZ5-1-6</strain>
    </source>
</reference>
<dbReference type="Proteomes" id="UP000294847">
    <property type="component" value="Chromosome 3"/>
</dbReference>
<feature type="region of interest" description="Disordered" evidence="1">
    <location>
        <begin position="1"/>
        <end position="59"/>
    </location>
</feature>
<evidence type="ECO:0000256" key="1">
    <source>
        <dbReference type="SAM" id="MobiDB-lite"/>
    </source>
</evidence>
<proteinExistence type="predicted"/>
<dbReference type="EMBL" id="CP034206">
    <property type="protein sequence ID" value="QBZ59940.1"/>
    <property type="molecule type" value="Genomic_DNA"/>
</dbReference>
<feature type="compositionally biased region" description="Polar residues" evidence="1">
    <location>
        <begin position="13"/>
        <end position="52"/>
    </location>
</feature>
<organism evidence="2 3">
    <name type="scientific">Pyricularia oryzae</name>
    <name type="common">Rice blast fungus</name>
    <name type="synonym">Magnaporthe oryzae</name>
    <dbReference type="NCBI Taxonomy" id="318829"/>
    <lineage>
        <taxon>Eukaryota</taxon>
        <taxon>Fungi</taxon>
        <taxon>Dikarya</taxon>
        <taxon>Ascomycota</taxon>
        <taxon>Pezizomycotina</taxon>
        <taxon>Sordariomycetes</taxon>
        <taxon>Sordariomycetidae</taxon>
        <taxon>Magnaporthales</taxon>
        <taxon>Pyriculariaceae</taxon>
        <taxon>Pyricularia</taxon>
    </lineage>
</organism>
<accession>A0A4P7NDZ7</accession>
<evidence type="ECO:0000313" key="3">
    <source>
        <dbReference type="Proteomes" id="UP000294847"/>
    </source>
</evidence>
<evidence type="ECO:0000313" key="2">
    <source>
        <dbReference type="EMBL" id="QBZ59940.1"/>
    </source>
</evidence>
<protein>
    <submittedName>
        <fullName evidence="2">Uncharacterized protein</fullName>
    </submittedName>
</protein>
<gene>
    <name evidence="2" type="ORF">PoMZ_04908</name>
</gene>